<dbReference type="GO" id="GO:0009306">
    <property type="term" value="P:protein secretion"/>
    <property type="evidence" value="ECO:0007669"/>
    <property type="project" value="InterPro"/>
</dbReference>
<dbReference type="AlphaFoldDB" id="A0A9W6QZ48"/>
<dbReference type="Gene3D" id="1.10.287.1060">
    <property type="entry name" value="ESAT-6-like"/>
    <property type="match status" value="1"/>
</dbReference>
<dbReference type="Proteomes" id="UP001165136">
    <property type="component" value="Unassembled WGS sequence"/>
</dbReference>
<dbReference type="Pfam" id="PF10824">
    <property type="entry name" value="T7SS_ESX_EspC"/>
    <property type="match status" value="1"/>
</dbReference>
<proteinExistence type="predicted"/>
<comment type="caution">
    <text evidence="1">The sequence shown here is derived from an EMBL/GenBank/DDBJ whole genome shotgun (WGS) entry which is preliminary data.</text>
</comment>
<organism evidence="1 2">
    <name type="scientific">Amycolatopsis taiwanensis</name>
    <dbReference type="NCBI Taxonomy" id="342230"/>
    <lineage>
        <taxon>Bacteria</taxon>
        <taxon>Bacillati</taxon>
        <taxon>Actinomycetota</taxon>
        <taxon>Actinomycetes</taxon>
        <taxon>Pseudonocardiales</taxon>
        <taxon>Pseudonocardiaceae</taxon>
        <taxon>Amycolatopsis</taxon>
    </lineage>
</organism>
<protein>
    <recommendedName>
        <fullName evidence="3">ESX-1 secretion-associated protein</fullName>
    </recommendedName>
</protein>
<gene>
    <name evidence="1" type="ORF">Atai01_21550</name>
</gene>
<accession>A0A9W6QZ48</accession>
<dbReference type="InterPro" id="IPR022536">
    <property type="entry name" value="EspC"/>
</dbReference>
<keyword evidence="2" id="KW-1185">Reference proteome</keyword>
<name>A0A9W6QZ48_9PSEU</name>
<evidence type="ECO:0000313" key="1">
    <source>
        <dbReference type="EMBL" id="GLY65536.1"/>
    </source>
</evidence>
<dbReference type="InterPro" id="IPR036689">
    <property type="entry name" value="ESAT-6-like_sf"/>
</dbReference>
<reference evidence="1" key="1">
    <citation type="submission" date="2023-03" db="EMBL/GenBank/DDBJ databases">
        <title>Amycolatopsis taiwanensis NBRC 103393.</title>
        <authorList>
            <person name="Ichikawa N."/>
            <person name="Sato H."/>
            <person name="Tonouchi N."/>
        </authorList>
    </citation>
    <scope>NUCLEOTIDE SEQUENCE</scope>
    <source>
        <strain evidence="1">NBRC 103393</strain>
    </source>
</reference>
<dbReference type="EMBL" id="BSTI01000004">
    <property type="protein sequence ID" value="GLY65536.1"/>
    <property type="molecule type" value="Genomic_DNA"/>
</dbReference>
<dbReference type="SUPFAM" id="SSF140453">
    <property type="entry name" value="EsxAB dimer-like"/>
    <property type="match status" value="1"/>
</dbReference>
<evidence type="ECO:0008006" key="3">
    <source>
        <dbReference type="Google" id="ProtNLM"/>
    </source>
</evidence>
<evidence type="ECO:0000313" key="2">
    <source>
        <dbReference type="Proteomes" id="UP001165136"/>
    </source>
</evidence>
<sequence length="113" mass="12069">MRDILTTMTDHIHVDPAALREAAGAAGRIGNQLHADVRAHAPHLVDSGAAGGWAASQALGDCADAWETELTRSAQTLHTTSNDLARAAGRYGDVERAIVDVLRDFWRELGDAK</sequence>